<keyword evidence="6" id="KW-0413">Isomerase</keyword>
<dbReference type="Pfam" id="PF02878">
    <property type="entry name" value="PGM_PMM_I"/>
    <property type="match status" value="1"/>
</dbReference>
<evidence type="ECO:0000313" key="12">
    <source>
        <dbReference type="Proteomes" id="UP000249542"/>
    </source>
</evidence>
<dbReference type="InterPro" id="IPR005845">
    <property type="entry name" value="A-D-PHexomutase_a/b/a-II"/>
</dbReference>
<name>A0A2W7JVP7_9FLAO</name>
<evidence type="ECO:0000259" key="10">
    <source>
        <dbReference type="Pfam" id="PF02880"/>
    </source>
</evidence>
<dbReference type="PANTHER" id="PTHR45745:SF1">
    <property type="entry name" value="PHOSPHOGLUCOMUTASE 2B-RELATED"/>
    <property type="match status" value="1"/>
</dbReference>
<dbReference type="Gene3D" id="3.30.310.50">
    <property type="entry name" value="Alpha-D-phosphohexomutase, C-terminal domain"/>
    <property type="match status" value="1"/>
</dbReference>
<dbReference type="PRINTS" id="PR00509">
    <property type="entry name" value="PGMPMM"/>
</dbReference>
<dbReference type="GO" id="GO:0008973">
    <property type="term" value="F:phosphopentomutase activity"/>
    <property type="evidence" value="ECO:0007669"/>
    <property type="project" value="TreeGrafter"/>
</dbReference>
<dbReference type="InterPro" id="IPR036900">
    <property type="entry name" value="A-D-PHexomutase_C_sf"/>
</dbReference>
<gene>
    <name evidence="11" type="ORF">LX95_01886</name>
</gene>
<keyword evidence="5 7" id="KW-0460">Magnesium</keyword>
<comment type="caution">
    <text evidence="11">The sequence shown here is derived from an EMBL/GenBank/DDBJ whole genome shotgun (WGS) entry which is preliminary data.</text>
</comment>
<organism evidence="11 12">
    <name type="scientific">Mesonia algae</name>
    <dbReference type="NCBI Taxonomy" id="213248"/>
    <lineage>
        <taxon>Bacteria</taxon>
        <taxon>Pseudomonadati</taxon>
        <taxon>Bacteroidota</taxon>
        <taxon>Flavobacteriia</taxon>
        <taxon>Flavobacteriales</taxon>
        <taxon>Flavobacteriaceae</taxon>
        <taxon>Mesonia</taxon>
    </lineage>
</organism>
<evidence type="ECO:0000256" key="7">
    <source>
        <dbReference type="RuleBase" id="RU004326"/>
    </source>
</evidence>
<comment type="similarity">
    <text evidence="2 7">Belongs to the phosphohexose mutase family.</text>
</comment>
<dbReference type="InterPro" id="IPR005841">
    <property type="entry name" value="Alpha-D-phosphohexomutase_SF"/>
</dbReference>
<reference evidence="11 12" key="1">
    <citation type="submission" date="2018-06" db="EMBL/GenBank/DDBJ databases">
        <title>Genomic Encyclopedia of Archaeal and Bacterial Type Strains, Phase II (KMG-II): from individual species to whole genera.</title>
        <authorList>
            <person name="Goeker M."/>
        </authorList>
    </citation>
    <scope>NUCLEOTIDE SEQUENCE [LARGE SCALE GENOMIC DNA]</scope>
    <source>
        <strain evidence="11 12">DSM 15361</strain>
    </source>
</reference>
<dbReference type="RefSeq" id="WP_111541191.1">
    <property type="nucleotide sequence ID" value="NZ_QKYV01000005.1"/>
</dbReference>
<feature type="domain" description="Alpha-D-phosphohexomutase alpha/beta/alpha" evidence="10">
    <location>
        <begin position="319"/>
        <end position="439"/>
    </location>
</feature>
<evidence type="ECO:0000256" key="6">
    <source>
        <dbReference type="ARBA" id="ARBA00023235"/>
    </source>
</evidence>
<dbReference type="InterPro" id="IPR005846">
    <property type="entry name" value="A-D-PHexomutase_a/b/a-III"/>
</dbReference>
<dbReference type="Pfam" id="PF02880">
    <property type="entry name" value="PGM_PMM_III"/>
    <property type="match status" value="1"/>
</dbReference>
<evidence type="ECO:0000256" key="3">
    <source>
        <dbReference type="ARBA" id="ARBA00022553"/>
    </source>
</evidence>
<evidence type="ECO:0000259" key="8">
    <source>
        <dbReference type="Pfam" id="PF02878"/>
    </source>
</evidence>
<evidence type="ECO:0000256" key="4">
    <source>
        <dbReference type="ARBA" id="ARBA00022723"/>
    </source>
</evidence>
<sequence>MEEILSKAKNWLSDTFDTHTRQQTQHLIENDAKELKDSFYKNLAFGTGGMRGIMGVGTNRINKYTLGKNTQGISSYLKKQFPNEQLQVAIAYDCRHNSKELAQIVANVFSANGIKVFLFSDLRPTPELSFAVKHLNCQCGIVLTASHNPPEYNGYKVYWKDGGQLVPPQDEEIIQEIENLEYQHINFEAKKELIQFIDKDVDEAFITASIKNGSFNASAEAKSALKIVFTSLHGTSITLIPEVLKRAGYTNVKVVEEQAEPNGDFPTVKSPNPEEPEALKLALELADKEQADIVIGTDPDSDRLGIAVRNQEGKMILLNGNQAMVLMTDFLLKEQKKKGFNDGNFIASTIVSTPMMLQLAQYYGVECKLGLTGFKWIAKMIKDFPNQNFIGGGEESFGFMVGDFVRDKDAVTSTLLICEIAAEAKSNKSSVYEQLLQLYKTHGVYQERLISLVKKGIEGAQEIENMLKKLRSETPTHFGEVAVKRVEDYQISEAQELLTNEKTILEIPKSNVLIYHLEDGTQIAARPSGTEPKIKFYVSANAKLEDLQDYDKVKSDLDQKIDAALSYFNF</sequence>
<dbReference type="SUPFAM" id="SSF55957">
    <property type="entry name" value="Phosphoglucomutase, C-terminal domain"/>
    <property type="match status" value="1"/>
</dbReference>
<evidence type="ECO:0000313" key="11">
    <source>
        <dbReference type="EMBL" id="PZW39530.1"/>
    </source>
</evidence>
<dbReference type="InterPro" id="IPR016066">
    <property type="entry name" value="A-D-PHexomutase_CS"/>
</dbReference>
<feature type="domain" description="Alpha-D-phosphohexomutase alpha/beta/alpha" evidence="8">
    <location>
        <begin position="44"/>
        <end position="182"/>
    </location>
</feature>
<dbReference type="SUPFAM" id="SSF53738">
    <property type="entry name" value="Phosphoglucomutase, first 3 domains"/>
    <property type="match status" value="3"/>
</dbReference>
<accession>A0A2W7JVP7</accession>
<dbReference type="Gene3D" id="3.40.120.10">
    <property type="entry name" value="Alpha-D-Glucose-1,6-Bisphosphate, subunit A, domain 3"/>
    <property type="match status" value="3"/>
</dbReference>
<keyword evidence="12" id="KW-1185">Reference proteome</keyword>
<dbReference type="GO" id="GO:0006166">
    <property type="term" value="P:purine ribonucleoside salvage"/>
    <property type="evidence" value="ECO:0007669"/>
    <property type="project" value="TreeGrafter"/>
</dbReference>
<comment type="cofactor">
    <cofactor evidence="1">
        <name>Mg(2+)</name>
        <dbReference type="ChEBI" id="CHEBI:18420"/>
    </cofactor>
</comment>
<dbReference type="PANTHER" id="PTHR45745">
    <property type="entry name" value="PHOSPHOMANNOMUTASE 45A"/>
    <property type="match status" value="1"/>
</dbReference>
<dbReference type="Proteomes" id="UP000249542">
    <property type="component" value="Unassembled WGS sequence"/>
</dbReference>
<feature type="domain" description="Alpha-D-phosphohexomutase alpha/beta/alpha" evidence="9">
    <location>
        <begin position="215"/>
        <end position="307"/>
    </location>
</feature>
<dbReference type="InterPro" id="IPR005844">
    <property type="entry name" value="A-D-PHexomutase_a/b/a-I"/>
</dbReference>
<evidence type="ECO:0000256" key="5">
    <source>
        <dbReference type="ARBA" id="ARBA00022842"/>
    </source>
</evidence>
<keyword evidence="3" id="KW-0597">Phosphoprotein</keyword>
<protein>
    <submittedName>
        <fullName evidence="11">Phosphomannomutase</fullName>
    </submittedName>
</protein>
<dbReference type="AlphaFoldDB" id="A0A2W7JVP7"/>
<evidence type="ECO:0000259" key="9">
    <source>
        <dbReference type="Pfam" id="PF02879"/>
    </source>
</evidence>
<proteinExistence type="inferred from homology"/>
<dbReference type="PROSITE" id="PS00710">
    <property type="entry name" value="PGM_PMM"/>
    <property type="match status" value="1"/>
</dbReference>
<dbReference type="EMBL" id="QKYV01000005">
    <property type="protein sequence ID" value="PZW39530.1"/>
    <property type="molecule type" value="Genomic_DNA"/>
</dbReference>
<evidence type="ECO:0000256" key="2">
    <source>
        <dbReference type="ARBA" id="ARBA00010231"/>
    </source>
</evidence>
<dbReference type="GO" id="GO:0005975">
    <property type="term" value="P:carbohydrate metabolic process"/>
    <property type="evidence" value="ECO:0007669"/>
    <property type="project" value="InterPro"/>
</dbReference>
<dbReference type="GO" id="GO:0000287">
    <property type="term" value="F:magnesium ion binding"/>
    <property type="evidence" value="ECO:0007669"/>
    <property type="project" value="InterPro"/>
</dbReference>
<dbReference type="CDD" id="cd05799">
    <property type="entry name" value="PGM2"/>
    <property type="match status" value="1"/>
</dbReference>
<dbReference type="InterPro" id="IPR016055">
    <property type="entry name" value="A-D-PHexomutase_a/b/a-I/II/III"/>
</dbReference>
<dbReference type="Pfam" id="PF02879">
    <property type="entry name" value="PGM_PMM_II"/>
    <property type="match status" value="1"/>
</dbReference>
<keyword evidence="4 7" id="KW-0479">Metal-binding</keyword>
<evidence type="ECO:0000256" key="1">
    <source>
        <dbReference type="ARBA" id="ARBA00001946"/>
    </source>
</evidence>